<evidence type="ECO:0000313" key="2">
    <source>
        <dbReference type="Proteomes" id="UP000487258"/>
    </source>
</evidence>
<organism evidence="1 2">
    <name type="scientific">Escherichia coli</name>
    <dbReference type="NCBI Taxonomy" id="562"/>
    <lineage>
        <taxon>Bacteria</taxon>
        <taxon>Pseudomonadati</taxon>
        <taxon>Pseudomonadota</taxon>
        <taxon>Gammaproteobacteria</taxon>
        <taxon>Enterobacterales</taxon>
        <taxon>Enterobacteriaceae</taxon>
        <taxon>Escherichia</taxon>
    </lineage>
</organism>
<evidence type="ECO:0000313" key="1">
    <source>
        <dbReference type="EMBL" id="MWL44364.1"/>
    </source>
</evidence>
<protein>
    <submittedName>
        <fullName evidence="1">Uncharacterized protein</fullName>
    </submittedName>
</protein>
<gene>
    <name evidence="1" type="ORF">GQM04_02185</name>
</gene>
<dbReference type="RefSeq" id="WP_160445364.1">
    <property type="nucleotide sequence ID" value="NZ_WTMY01000009.1"/>
</dbReference>
<comment type="caution">
    <text evidence="1">The sequence shown here is derived from an EMBL/GenBank/DDBJ whole genome shotgun (WGS) entry which is preliminary data.</text>
</comment>
<dbReference type="Proteomes" id="UP000487258">
    <property type="component" value="Unassembled WGS sequence"/>
</dbReference>
<reference evidence="1 2" key="1">
    <citation type="submission" date="2019-12" db="EMBL/GenBank/DDBJ databases">
        <title>Enteriobacteria Tanzani isolates_10432.</title>
        <authorList>
            <person name="Subbiah M."/>
            <person name="Call D."/>
        </authorList>
    </citation>
    <scope>NUCLEOTIDE SEQUENCE [LARGE SCALE GENOMIC DNA]</scope>
    <source>
        <strain evidence="1 2">10432wF6</strain>
    </source>
</reference>
<dbReference type="AlphaFoldDB" id="A0A6L6ZLM9"/>
<accession>A0A6L6ZLM9</accession>
<name>A0A6L6ZLM9_ECOLX</name>
<proteinExistence type="predicted"/>
<sequence>MTPQQFRQWFATLPEKYQRQAKAMYDNARRGGGFHTESSLALIKDLVEGSINFEGKFQYDHHQ</sequence>
<dbReference type="EMBL" id="WTMY01000009">
    <property type="protein sequence ID" value="MWL44364.1"/>
    <property type="molecule type" value="Genomic_DNA"/>
</dbReference>